<feature type="compositionally biased region" description="Pro residues" evidence="1">
    <location>
        <begin position="246"/>
        <end position="256"/>
    </location>
</feature>
<keyword evidence="2" id="KW-1133">Transmembrane helix</keyword>
<name>A0A914ES85_9BILA</name>
<keyword evidence="2" id="KW-0472">Membrane</keyword>
<keyword evidence="2" id="KW-0812">Transmembrane</keyword>
<reference evidence="4" key="1">
    <citation type="submission" date="2022-11" db="UniProtKB">
        <authorList>
            <consortium name="WormBaseParasite"/>
        </authorList>
    </citation>
    <scope>IDENTIFICATION</scope>
</reference>
<proteinExistence type="predicted"/>
<evidence type="ECO:0000256" key="1">
    <source>
        <dbReference type="SAM" id="MobiDB-lite"/>
    </source>
</evidence>
<evidence type="ECO:0000313" key="4">
    <source>
        <dbReference type="WBParaSite" id="ACRNAN_scaffold9831.g23277.t1"/>
    </source>
</evidence>
<protein>
    <submittedName>
        <fullName evidence="4">Uncharacterized protein</fullName>
    </submittedName>
</protein>
<evidence type="ECO:0000313" key="3">
    <source>
        <dbReference type="Proteomes" id="UP000887540"/>
    </source>
</evidence>
<feature type="compositionally biased region" description="Basic and acidic residues" evidence="1">
    <location>
        <begin position="290"/>
        <end position="303"/>
    </location>
</feature>
<organism evidence="3 4">
    <name type="scientific">Acrobeloides nanus</name>
    <dbReference type="NCBI Taxonomy" id="290746"/>
    <lineage>
        <taxon>Eukaryota</taxon>
        <taxon>Metazoa</taxon>
        <taxon>Ecdysozoa</taxon>
        <taxon>Nematoda</taxon>
        <taxon>Chromadorea</taxon>
        <taxon>Rhabditida</taxon>
        <taxon>Tylenchina</taxon>
        <taxon>Cephalobomorpha</taxon>
        <taxon>Cephaloboidea</taxon>
        <taxon>Cephalobidae</taxon>
        <taxon>Acrobeloides</taxon>
    </lineage>
</organism>
<feature type="compositionally biased region" description="Polar residues" evidence="1">
    <location>
        <begin position="259"/>
        <end position="274"/>
    </location>
</feature>
<dbReference type="AlphaFoldDB" id="A0A914ES85"/>
<keyword evidence="3" id="KW-1185">Reference proteome</keyword>
<sequence length="379" mass="42317">MVCNCIPPPPIFDLPPPPDPSLIWGVISDEPLESLQKVRLKSCEFTPFFNIFRPSIEFENFSSSETGLYFLIFIFTVIITACTCATCLLRCRKYRRKRAASSINSSRFNSSSDTIVTGNATHYNSIKPLQHHIEFSNGHLKMVPAGIHLYGSKSASNIVGITSSPRAMPTATLIRSMPKRIPSNNFVTRNTAIRIPTEVYYTVGRHYEEIAETTSNQPPHLFDSFVEDINQNLRYFDAYQIDRKPPPTSRPPPPPGSLLANSPDSVNSGTNSGRVSPGFRDELSSSTEPELEKFNQENEEQHLPRSRLGDIGGRESGYGTGTSRLWHSPQILHRQRKRDGKSPSVSLETPPSNFFVVNSKNPTPIQICDQTAAQTITYV</sequence>
<evidence type="ECO:0000256" key="2">
    <source>
        <dbReference type="SAM" id="Phobius"/>
    </source>
</evidence>
<dbReference type="Proteomes" id="UP000887540">
    <property type="component" value="Unplaced"/>
</dbReference>
<accession>A0A914ES85</accession>
<feature type="compositionally biased region" description="Gly residues" evidence="1">
    <location>
        <begin position="310"/>
        <end position="320"/>
    </location>
</feature>
<feature type="transmembrane region" description="Helical" evidence="2">
    <location>
        <begin position="68"/>
        <end position="89"/>
    </location>
</feature>
<feature type="region of interest" description="Disordered" evidence="1">
    <location>
        <begin position="241"/>
        <end position="351"/>
    </location>
</feature>
<dbReference type="WBParaSite" id="ACRNAN_scaffold9831.g23277.t1">
    <property type="protein sequence ID" value="ACRNAN_scaffold9831.g23277.t1"/>
    <property type="gene ID" value="ACRNAN_scaffold9831.g23277"/>
</dbReference>